<dbReference type="Gene3D" id="1.10.520.20">
    <property type="entry name" value="N-terminal domain of the delta subunit of the F1F0-ATP synthase"/>
    <property type="match status" value="1"/>
</dbReference>
<evidence type="ECO:0000313" key="9">
    <source>
        <dbReference type="EMBL" id="MDI9243069.1"/>
    </source>
</evidence>
<accession>A0AAP4EY11</accession>
<keyword evidence="4 8" id="KW-0406">Ion transport</keyword>
<evidence type="ECO:0000256" key="2">
    <source>
        <dbReference type="ARBA" id="ARBA00022448"/>
    </source>
</evidence>
<comment type="subcellular location">
    <subcellularLocation>
        <location evidence="8">Cell membrane</location>
        <topology evidence="8">Peripheral membrane protein</topology>
    </subcellularLocation>
    <subcellularLocation>
        <location evidence="1">Membrane</location>
    </subcellularLocation>
</comment>
<dbReference type="GO" id="GO:0005886">
    <property type="term" value="C:plasma membrane"/>
    <property type="evidence" value="ECO:0007669"/>
    <property type="project" value="UniProtKB-SubCell"/>
</dbReference>
<dbReference type="Pfam" id="PF00213">
    <property type="entry name" value="OSCP"/>
    <property type="match status" value="1"/>
</dbReference>
<name>A0AAP4EY11_9FIRM</name>
<keyword evidence="10" id="KW-1185">Reference proteome</keyword>
<keyword evidence="2 8" id="KW-0813">Transport</keyword>
<keyword evidence="6 8" id="KW-0139">CF(1)</keyword>
<evidence type="ECO:0000313" key="10">
    <source>
        <dbReference type="Proteomes" id="UP001300383"/>
    </source>
</evidence>
<dbReference type="GO" id="GO:0046933">
    <property type="term" value="F:proton-transporting ATP synthase activity, rotational mechanism"/>
    <property type="evidence" value="ECO:0007669"/>
    <property type="project" value="UniProtKB-UniRule"/>
</dbReference>
<dbReference type="SUPFAM" id="SSF47928">
    <property type="entry name" value="N-terminal domain of the delta subunit of the F1F0-ATP synthase"/>
    <property type="match status" value="1"/>
</dbReference>
<sequence>MAKLIAKTYGEALFETALDTGKVDGLFEETEAVGRVLSENPELVRLINHPNILKEEKLQVVENVFADRLSPEMMGFLRIVIEKGRQSELEAIFSYFIAKVKEYKKIGLAHVTSAVELSDAQKKQIEARLLATTVYESLETEYTVDESLIGGLVIRIGDRVVDSSIKTRLYEMKKELMKIQLS</sequence>
<evidence type="ECO:0000256" key="7">
    <source>
        <dbReference type="ARBA" id="ARBA00023310"/>
    </source>
</evidence>
<keyword evidence="5 8" id="KW-0472">Membrane</keyword>
<evidence type="ECO:0000256" key="1">
    <source>
        <dbReference type="ARBA" id="ARBA00004370"/>
    </source>
</evidence>
<comment type="function">
    <text evidence="8">This protein is part of the stalk that links CF(0) to CF(1). It either transmits conformational changes from CF(0) to CF(1) or is implicated in proton conduction.</text>
</comment>
<evidence type="ECO:0000256" key="8">
    <source>
        <dbReference type="HAMAP-Rule" id="MF_01416"/>
    </source>
</evidence>
<evidence type="ECO:0000256" key="5">
    <source>
        <dbReference type="ARBA" id="ARBA00023136"/>
    </source>
</evidence>
<dbReference type="RefSeq" id="WP_283231494.1">
    <property type="nucleotide sequence ID" value="NZ_JASGBQ010000024.1"/>
</dbReference>
<protein>
    <recommendedName>
        <fullName evidence="8">ATP synthase subunit delta</fullName>
    </recommendedName>
    <alternativeName>
        <fullName evidence="8">ATP synthase F(1) sector subunit delta</fullName>
    </alternativeName>
    <alternativeName>
        <fullName evidence="8">F-type ATPase subunit delta</fullName>
        <shortName evidence="8">F-ATPase subunit delta</shortName>
    </alternativeName>
</protein>
<dbReference type="EMBL" id="JASGBQ010000024">
    <property type="protein sequence ID" value="MDI9243069.1"/>
    <property type="molecule type" value="Genomic_DNA"/>
</dbReference>
<gene>
    <name evidence="8 9" type="primary">atpH</name>
    <name evidence="9" type="ORF">QJ036_11395</name>
</gene>
<keyword evidence="7 8" id="KW-0066">ATP synthesis</keyword>
<dbReference type="InterPro" id="IPR026015">
    <property type="entry name" value="ATP_synth_OSCP/delta_N_sf"/>
</dbReference>
<dbReference type="PROSITE" id="PS00389">
    <property type="entry name" value="ATPASE_DELTA"/>
    <property type="match status" value="1"/>
</dbReference>
<dbReference type="GO" id="GO:0045259">
    <property type="term" value="C:proton-transporting ATP synthase complex"/>
    <property type="evidence" value="ECO:0007669"/>
    <property type="project" value="UniProtKB-KW"/>
</dbReference>
<proteinExistence type="inferred from homology"/>
<dbReference type="NCBIfam" id="TIGR01145">
    <property type="entry name" value="ATP_synt_delta"/>
    <property type="match status" value="1"/>
</dbReference>
<dbReference type="PANTHER" id="PTHR11910">
    <property type="entry name" value="ATP SYNTHASE DELTA CHAIN"/>
    <property type="match status" value="1"/>
</dbReference>
<reference evidence="9 10" key="1">
    <citation type="submission" date="2023-05" db="EMBL/GenBank/DDBJ databases">
        <title>[ruminococcus] sp. nov., isolated from a pig farm feces dump.</title>
        <authorList>
            <person name="Chang Y.-H."/>
        </authorList>
    </citation>
    <scope>NUCLEOTIDE SEQUENCE [LARGE SCALE GENOMIC DNA]</scope>
    <source>
        <strain evidence="9 10">YH-rum2234</strain>
    </source>
</reference>
<dbReference type="InterPro" id="IPR020781">
    <property type="entry name" value="ATPase_OSCP/d_CS"/>
</dbReference>
<comment type="similarity">
    <text evidence="8">Belongs to the ATPase delta chain family.</text>
</comment>
<keyword evidence="8" id="KW-1003">Cell membrane</keyword>
<evidence type="ECO:0000256" key="6">
    <source>
        <dbReference type="ARBA" id="ARBA00023196"/>
    </source>
</evidence>
<dbReference type="AlphaFoldDB" id="A0AAP4EY11"/>
<evidence type="ECO:0000256" key="4">
    <source>
        <dbReference type="ARBA" id="ARBA00023065"/>
    </source>
</evidence>
<evidence type="ECO:0000256" key="3">
    <source>
        <dbReference type="ARBA" id="ARBA00022781"/>
    </source>
</evidence>
<dbReference type="Proteomes" id="UP001300383">
    <property type="component" value="Unassembled WGS sequence"/>
</dbReference>
<comment type="function">
    <text evidence="8">F(1)F(0) ATP synthase produces ATP from ADP in the presence of a proton or sodium gradient. F-type ATPases consist of two structural domains, F(1) containing the extramembraneous catalytic core and F(0) containing the membrane proton channel, linked together by a central stalk and a peripheral stalk. During catalysis, ATP synthesis in the catalytic domain of F(1) is coupled via a rotary mechanism of the central stalk subunits to proton translocation.</text>
</comment>
<dbReference type="InterPro" id="IPR000711">
    <property type="entry name" value="ATPase_OSCP/dsu"/>
</dbReference>
<dbReference type="PRINTS" id="PR00125">
    <property type="entry name" value="ATPASEDELTA"/>
</dbReference>
<keyword evidence="3 8" id="KW-0375">Hydrogen ion transport</keyword>
<comment type="caution">
    <text evidence="9">The sequence shown here is derived from an EMBL/GenBank/DDBJ whole genome shotgun (WGS) entry which is preliminary data.</text>
</comment>
<organism evidence="9 10">
    <name type="scientific">Fusibacillus kribbianus</name>
    <dbReference type="NCBI Taxonomy" id="3044208"/>
    <lineage>
        <taxon>Bacteria</taxon>
        <taxon>Bacillati</taxon>
        <taxon>Bacillota</taxon>
        <taxon>Clostridia</taxon>
        <taxon>Lachnospirales</taxon>
        <taxon>Lachnospiraceae</taxon>
        <taxon>Fusibacillus</taxon>
    </lineage>
</organism>
<dbReference type="HAMAP" id="MF_01416">
    <property type="entry name" value="ATP_synth_delta_bact"/>
    <property type="match status" value="1"/>
</dbReference>